<reference evidence="2 3" key="1">
    <citation type="submission" date="2019-05" db="EMBL/GenBank/DDBJ databases">
        <title>Mikania micrantha, genome provides insights into the molecular mechanism of rapid growth.</title>
        <authorList>
            <person name="Liu B."/>
        </authorList>
    </citation>
    <scope>NUCLEOTIDE SEQUENCE [LARGE SCALE GENOMIC DNA]</scope>
    <source>
        <strain evidence="2">NLD-2019</strain>
        <tissue evidence="2">Leaf</tissue>
    </source>
</reference>
<gene>
    <name evidence="2" type="ORF">E3N88_01313</name>
</gene>
<dbReference type="Proteomes" id="UP000326396">
    <property type="component" value="Linkage Group LG1"/>
</dbReference>
<feature type="transmembrane region" description="Helical" evidence="1">
    <location>
        <begin position="12"/>
        <end position="34"/>
    </location>
</feature>
<keyword evidence="1" id="KW-1133">Transmembrane helix</keyword>
<accession>A0A5N6Q236</accession>
<evidence type="ECO:0000313" key="3">
    <source>
        <dbReference type="Proteomes" id="UP000326396"/>
    </source>
</evidence>
<evidence type="ECO:0000313" key="2">
    <source>
        <dbReference type="EMBL" id="KAD7478177.1"/>
    </source>
</evidence>
<dbReference type="EMBL" id="SZYD01000001">
    <property type="protein sequence ID" value="KAD7478177.1"/>
    <property type="molecule type" value="Genomic_DNA"/>
</dbReference>
<keyword evidence="1" id="KW-0472">Membrane</keyword>
<name>A0A5N6Q236_9ASTR</name>
<organism evidence="2 3">
    <name type="scientific">Mikania micrantha</name>
    <name type="common">bitter vine</name>
    <dbReference type="NCBI Taxonomy" id="192012"/>
    <lineage>
        <taxon>Eukaryota</taxon>
        <taxon>Viridiplantae</taxon>
        <taxon>Streptophyta</taxon>
        <taxon>Embryophyta</taxon>
        <taxon>Tracheophyta</taxon>
        <taxon>Spermatophyta</taxon>
        <taxon>Magnoliopsida</taxon>
        <taxon>eudicotyledons</taxon>
        <taxon>Gunneridae</taxon>
        <taxon>Pentapetalae</taxon>
        <taxon>asterids</taxon>
        <taxon>campanulids</taxon>
        <taxon>Asterales</taxon>
        <taxon>Asteraceae</taxon>
        <taxon>Asteroideae</taxon>
        <taxon>Heliantheae alliance</taxon>
        <taxon>Eupatorieae</taxon>
        <taxon>Mikania</taxon>
    </lineage>
</organism>
<keyword evidence="1" id="KW-0812">Transmembrane</keyword>
<keyword evidence="3" id="KW-1185">Reference proteome</keyword>
<proteinExistence type="predicted"/>
<sequence length="128" mass="13686">MTGLEGSAVKVLQAIAPSSLCFILGVPLVGGLYGQQFVDLVVQGSVIQSIVYFPVVTIVLEYRSVTDSSVNATEIEDSEGNLQLDVEKAVVTIPQRGYKLTETKQIIQDLISPISNAAILTNMFAIGK</sequence>
<protein>
    <submittedName>
        <fullName evidence="2">Uncharacterized protein</fullName>
    </submittedName>
</protein>
<dbReference type="OrthoDB" id="2133778at2759"/>
<evidence type="ECO:0000256" key="1">
    <source>
        <dbReference type="SAM" id="Phobius"/>
    </source>
</evidence>
<comment type="caution">
    <text evidence="2">The sequence shown here is derived from an EMBL/GenBank/DDBJ whole genome shotgun (WGS) entry which is preliminary data.</text>
</comment>
<dbReference type="AlphaFoldDB" id="A0A5N6Q236"/>